<proteinExistence type="predicted"/>
<dbReference type="GO" id="GO:0006355">
    <property type="term" value="P:regulation of DNA-templated transcription"/>
    <property type="evidence" value="ECO:0007669"/>
    <property type="project" value="InterPro"/>
</dbReference>
<dbReference type="GO" id="GO:0000155">
    <property type="term" value="F:phosphorelay sensor kinase activity"/>
    <property type="evidence" value="ECO:0007669"/>
    <property type="project" value="InterPro"/>
</dbReference>
<dbReference type="SMART" id="SM00387">
    <property type="entry name" value="HATPase_c"/>
    <property type="match status" value="1"/>
</dbReference>
<dbReference type="CDD" id="cd00130">
    <property type="entry name" value="PAS"/>
    <property type="match status" value="3"/>
</dbReference>
<dbReference type="Pfam" id="PF02518">
    <property type="entry name" value="HATPase_c"/>
    <property type="match status" value="1"/>
</dbReference>
<keyword evidence="11" id="KW-1185">Reference proteome</keyword>
<dbReference type="RefSeq" id="WP_149088871.1">
    <property type="nucleotide sequence ID" value="NZ_VKKY01000001.1"/>
</dbReference>
<gene>
    <name evidence="10" type="ORF">FOA19_00635</name>
</gene>
<dbReference type="InterPro" id="IPR005467">
    <property type="entry name" value="His_kinase_dom"/>
</dbReference>
<dbReference type="EC" id="2.7.13.3" evidence="2"/>
<dbReference type="PROSITE" id="PS50113">
    <property type="entry name" value="PAC"/>
    <property type="match status" value="1"/>
</dbReference>
<dbReference type="Pfam" id="PF00989">
    <property type="entry name" value="PAS"/>
    <property type="match status" value="1"/>
</dbReference>
<dbReference type="Pfam" id="PF08448">
    <property type="entry name" value="PAS_4"/>
    <property type="match status" value="1"/>
</dbReference>
<dbReference type="InterPro" id="IPR036890">
    <property type="entry name" value="HATPase_C_sf"/>
</dbReference>
<evidence type="ECO:0000256" key="2">
    <source>
        <dbReference type="ARBA" id="ARBA00012438"/>
    </source>
</evidence>
<keyword evidence="5" id="KW-0418">Kinase</keyword>
<dbReference type="InterPro" id="IPR000014">
    <property type="entry name" value="PAS"/>
</dbReference>
<feature type="domain" description="Histidine kinase" evidence="7">
    <location>
        <begin position="428"/>
        <end position="641"/>
    </location>
</feature>
<dbReference type="Gene3D" id="3.30.450.20">
    <property type="entry name" value="PAS domain"/>
    <property type="match status" value="3"/>
</dbReference>
<accession>A0A5B6TGU4</accession>
<dbReference type="Pfam" id="PF08447">
    <property type="entry name" value="PAS_3"/>
    <property type="match status" value="1"/>
</dbReference>
<dbReference type="PROSITE" id="PS50112">
    <property type="entry name" value="PAS"/>
    <property type="match status" value="3"/>
</dbReference>
<dbReference type="InterPro" id="IPR036097">
    <property type="entry name" value="HisK_dim/P_sf"/>
</dbReference>
<dbReference type="InterPro" id="IPR013656">
    <property type="entry name" value="PAS_4"/>
</dbReference>
<dbReference type="Gene3D" id="1.10.287.130">
    <property type="match status" value="1"/>
</dbReference>
<dbReference type="OrthoDB" id="9766459at2"/>
<dbReference type="PANTHER" id="PTHR43304">
    <property type="entry name" value="PHYTOCHROME-LIKE PROTEIN CPH1"/>
    <property type="match status" value="1"/>
</dbReference>
<comment type="catalytic activity">
    <reaction evidence="1">
        <text>ATP + protein L-histidine = ADP + protein N-phospho-L-histidine.</text>
        <dbReference type="EC" id="2.7.13.3"/>
    </reaction>
</comment>
<dbReference type="AlphaFoldDB" id="A0A5B6TGU4"/>
<dbReference type="InterPro" id="IPR001610">
    <property type="entry name" value="PAC"/>
</dbReference>
<dbReference type="InterPro" id="IPR003594">
    <property type="entry name" value="HATPase_dom"/>
</dbReference>
<dbReference type="Pfam" id="PF00512">
    <property type="entry name" value="HisKA"/>
    <property type="match status" value="1"/>
</dbReference>
<feature type="compositionally biased region" description="Polar residues" evidence="6">
    <location>
        <begin position="113"/>
        <end position="127"/>
    </location>
</feature>
<evidence type="ECO:0000259" key="7">
    <source>
        <dbReference type="PROSITE" id="PS50109"/>
    </source>
</evidence>
<evidence type="ECO:0000259" key="8">
    <source>
        <dbReference type="PROSITE" id="PS50112"/>
    </source>
</evidence>
<evidence type="ECO:0000256" key="5">
    <source>
        <dbReference type="ARBA" id="ARBA00022777"/>
    </source>
</evidence>
<dbReference type="SUPFAM" id="SSF55874">
    <property type="entry name" value="ATPase domain of HSP90 chaperone/DNA topoisomerase II/histidine kinase"/>
    <property type="match status" value="1"/>
</dbReference>
<dbReference type="InterPro" id="IPR052162">
    <property type="entry name" value="Sensor_kinase/Photoreceptor"/>
</dbReference>
<dbReference type="SMART" id="SM00091">
    <property type="entry name" value="PAS"/>
    <property type="match status" value="3"/>
</dbReference>
<evidence type="ECO:0000256" key="1">
    <source>
        <dbReference type="ARBA" id="ARBA00000085"/>
    </source>
</evidence>
<dbReference type="Gene3D" id="3.30.565.10">
    <property type="entry name" value="Histidine kinase-like ATPase, C-terminal domain"/>
    <property type="match status" value="1"/>
</dbReference>
<dbReference type="PROSITE" id="PS50109">
    <property type="entry name" value="HIS_KIN"/>
    <property type="match status" value="1"/>
</dbReference>
<evidence type="ECO:0000256" key="6">
    <source>
        <dbReference type="SAM" id="MobiDB-lite"/>
    </source>
</evidence>
<feature type="domain" description="PAC" evidence="9">
    <location>
        <begin position="358"/>
        <end position="410"/>
    </location>
</feature>
<protein>
    <recommendedName>
        <fullName evidence="2">histidine kinase</fullName>
        <ecNumber evidence="2">2.7.13.3</ecNumber>
    </recommendedName>
</protein>
<dbReference type="InterPro" id="IPR004358">
    <property type="entry name" value="Sig_transdc_His_kin-like_C"/>
</dbReference>
<evidence type="ECO:0000259" key="9">
    <source>
        <dbReference type="PROSITE" id="PS50113"/>
    </source>
</evidence>
<dbReference type="InterPro" id="IPR035965">
    <property type="entry name" value="PAS-like_dom_sf"/>
</dbReference>
<dbReference type="InterPro" id="IPR013655">
    <property type="entry name" value="PAS_fold_3"/>
</dbReference>
<comment type="caution">
    <text evidence="10">The sequence shown here is derived from an EMBL/GenBank/DDBJ whole genome shotgun (WGS) entry which is preliminary data.</text>
</comment>
<dbReference type="InterPro" id="IPR003661">
    <property type="entry name" value="HisK_dim/P_dom"/>
</dbReference>
<dbReference type="SUPFAM" id="SSF47384">
    <property type="entry name" value="Homodimeric domain of signal transducing histidine kinase"/>
    <property type="match status" value="1"/>
</dbReference>
<feature type="region of interest" description="Disordered" evidence="6">
    <location>
        <begin position="110"/>
        <end position="144"/>
    </location>
</feature>
<organism evidence="10 11">
    <name type="scientific">Rufibacter hautae</name>
    <dbReference type="NCBI Taxonomy" id="2595005"/>
    <lineage>
        <taxon>Bacteria</taxon>
        <taxon>Pseudomonadati</taxon>
        <taxon>Bacteroidota</taxon>
        <taxon>Cytophagia</taxon>
        <taxon>Cytophagales</taxon>
        <taxon>Hymenobacteraceae</taxon>
        <taxon>Rufibacter</taxon>
    </lineage>
</organism>
<evidence type="ECO:0000256" key="3">
    <source>
        <dbReference type="ARBA" id="ARBA00022553"/>
    </source>
</evidence>
<feature type="domain" description="PAS" evidence="8">
    <location>
        <begin position="281"/>
        <end position="353"/>
    </location>
</feature>
<dbReference type="SUPFAM" id="SSF55785">
    <property type="entry name" value="PYP-like sensor domain (PAS domain)"/>
    <property type="match status" value="3"/>
</dbReference>
<sequence length="643" mass="71454">MNASDTHAFYRGFFENSPEPSFLIGADRLIVEMNQAAKQVFGFSDSEFIGKDWLSLVDTPNSKPGASLGQSLGEARTALELTGIRKDGGRFQGKFSITPLNNGTGPSFLCTISADSNGSQPTQTPLSGSPEPKQAPSKDKPNLTFGLQDEANLRKLLQIYDNLSEVIYMYEVRNNDTFRFESVNQAFLNVTGLRKDQVVGRYVDEVIPEPSLSLVRSKYTQAIASGQTIKWEEITPYPTGVKTGLVSITPLYNEHHICTNLLGTVTDITDIRAAERDLEISNERFVYATKATRDAIYDWNLTTGEIHWGEGMEKLFGYKSAQTGNGITFWESNLHPEDNQAVNESLNSFLEDRGQEQWEYDYRFRRADGSFAYVTDRAFVVRDNTGKAIRLVGAMQDLSRRREHEAERELLISHLTQRNNELEQFSFITSHNLRAPVSNLVGLTHLLSPDAAPDSKTRYILGKIKESAHQLNSIVEDLSDILVVKSNSPAGAENISLKEILGEAEKAAGEFLTQASATIETDFTGGDHVFFSREYLRSILLNLLTNSAKFRSPDRDLVIKLHTETQDGKLKLTFSDNGVGIDMGRYGGRIFQYQRFQAKGGNKGIGLFMVQEQLKAMGGSISVASEVNVGTTFTLYFADSQPG</sequence>
<name>A0A5B6TGU4_9BACT</name>
<keyword evidence="3" id="KW-0597">Phosphoprotein</keyword>
<keyword evidence="4" id="KW-0808">Transferase</keyword>
<dbReference type="NCBIfam" id="TIGR00229">
    <property type="entry name" value="sensory_box"/>
    <property type="match status" value="3"/>
</dbReference>
<dbReference type="PANTHER" id="PTHR43304:SF1">
    <property type="entry name" value="PAC DOMAIN-CONTAINING PROTEIN"/>
    <property type="match status" value="1"/>
</dbReference>
<feature type="domain" description="PAS" evidence="8">
    <location>
        <begin position="6"/>
        <end position="54"/>
    </location>
</feature>
<dbReference type="SMART" id="SM00086">
    <property type="entry name" value="PAC"/>
    <property type="match status" value="3"/>
</dbReference>
<evidence type="ECO:0000313" key="11">
    <source>
        <dbReference type="Proteomes" id="UP000324133"/>
    </source>
</evidence>
<feature type="domain" description="PAS" evidence="8">
    <location>
        <begin position="149"/>
        <end position="226"/>
    </location>
</feature>
<dbReference type="InterPro" id="IPR013767">
    <property type="entry name" value="PAS_fold"/>
</dbReference>
<dbReference type="EMBL" id="VKKY01000001">
    <property type="protein sequence ID" value="KAA3439226.1"/>
    <property type="molecule type" value="Genomic_DNA"/>
</dbReference>
<reference evidence="10 11" key="1">
    <citation type="submission" date="2019-07" db="EMBL/GenBank/DDBJ databases">
        <title>Rufibacter sp. nov., isolated from lake sediment.</title>
        <authorList>
            <person name="Qu J.-H."/>
        </authorList>
    </citation>
    <scope>NUCLEOTIDE SEQUENCE [LARGE SCALE GENOMIC DNA]</scope>
    <source>
        <strain evidence="10 11">NBS58-1</strain>
    </source>
</reference>
<dbReference type="InterPro" id="IPR000700">
    <property type="entry name" value="PAS-assoc_C"/>
</dbReference>
<evidence type="ECO:0000256" key="4">
    <source>
        <dbReference type="ARBA" id="ARBA00022679"/>
    </source>
</evidence>
<evidence type="ECO:0000313" key="10">
    <source>
        <dbReference type="EMBL" id="KAA3439226.1"/>
    </source>
</evidence>
<dbReference type="SMART" id="SM00388">
    <property type="entry name" value="HisKA"/>
    <property type="match status" value="1"/>
</dbReference>
<dbReference type="PRINTS" id="PR00344">
    <property type="entry name" value="BCTRLSENSOR"/>
</dbReference>
<dbReference type="Proteomes" id="UP000324133">
    <property type="component" value="Unassembled WGS sequence"/>
</dbReference>